<accession>A0A1Q8RMS1</accession>
<dbReference type="AlphaFoldDB" id="A0A1Q8RMS1"/>
<dbReference type="Pfam" id="PF24244">
    <property type="entry name" value="Iec3-like_M"/>
    <property type="match status" value="1"/>
</dbReference>
<protein>
    <submittedName>
        <fullName evidence="4">INO80 complex subunit 3</fullName>
    </submittedName>
</protein>
<evidence type="ECO:0000313" key="4">
    <source>
        <dbReference type="EMBL" id="OLN85617.1"/>
    </source>
</evidence>
<keyword evidence="5" id="KW-1185">Reference proteome</keyword>
<evidence type="ECO:0000256" key="1">
    <source>
        <dbReference type="SAM" id="MobiDB-lite"/>
    </source>
</evidence>
<sequence length="395" mass="43221">MSDSNGSVAANDVKAEGHDSDDGRTGDGKTTYKSWKKKYRKMRITFDQKMHDCEELHRQESQALATAKRIAIENDRILDLLLDMNSSAQIPLDKRVDISQDPPADIPYPAIDVDQVKEHPLGEPTKSLKTLLKDVPHFTYSQAKEHSPSVVADMEPFAGHSNPPSFLTTDDIDDYLHDIDRRIDPDNLLPTLAPVARTNAPLPETNPHALSQSIAMKNPTSVYNWLRKHAPKTFLQDAENAAAAADDESHHPGETPQTDGRKKRGGARGEGSRGGRGSRGGKRASLAAVRAEKAAQRAAEKAAAAAERAAALRRDADSYDLSMDDEAESDGASFATPATSRGKRKRAGRDDDEGYRPRGSSSRPTKKKRKSEGADVGTPTVSKRGRKSDRERIED</sequence>
<dbReference type="GO" id="GO:0031011">
    <property type="term" value="C:Ino80 complex"/>
    <property type="evidence" value="ECO:0007669"/>
    <property type="project" value="InterPro"/>
</dbReference>
<dbReference type="GO" id="GO:0006338">
    <property type="term" value="P:chromatin remodeling"/>
    <property type="evidence" value="ECO:0007669"/>
    <property type="project" value="InterPro"/>
</dbReference>
<evidence type="ECO:0000259" key="2">
    <source>
        <dbReference type="Pfam" id="PF14612"/>
    </source>
</evidence>
<evidence type="ECO:0000259" key="3">
    <source>
        <dbReference type="Pfam" id="PF24244"/>
    </source>
</evidence>
<dbReference type="OrthoDB" id="4095124at2759"/>
<feature type="domain" description="INO80 complex subunit 3-like middle region" evidence="3">
    <location>
        <begin position="126"/>
        <end position="239"/>
    </location>
</feature>
<gene>
    <name evidence="4" type="ORF">CCHL11_05837</name>
</gene>
<dbReference type="Proteomes" id="UP000186583">
    <property type="component" value="Unassembled WGS sequence"/>
</dbReference>
<comment type="caution">
    <text evidence="4">The sequence shown here is derived from an EMBL/GenBank/DDBJ whole genome shotgun (WGS) entry which is preliminary data.</text>
</comment>
<evidence type="ECO:0000313" key="5">
    <source>
        <dbReference type="Proteomes" id="UP000186583"/>
    </source>
</evidence>
<reference evidence="4 5" key="1">
    <citation type="submission" date="2016-11" db="EMBL/GenBank/DDBJ databases">
        <title>Draft Genome Assembly of Colletotrichum chlorophyti a pathogen of herbaceous plants.</title>
        <authorList>
            <person name="Gan P."/>
            <person name="Narusaka M."/>
            <person name="Tsushima A."/>
            <person name="Narusaka Y."/>
            <person name="Takano Y."/>
            <person name="Shirasu K."/>
        </authorList>
    </citation>
    <scope>NUCLEOTIDE SEQUENCE [LARGE SCALE GENOMIC DNA]</scope>
    <source>
        <strain evidence="4 5">NTL11</strain>
    </source>
</reference>
<feature type="region of interest" description="Disordered" evidence="1">
    <location>
        <begin position="1"/>
        <end position="32"/>
    </location>
</feature>
<feature type="compositionally biased region" description="Basic and acidic residues" evidence="1">
    <location>
        <begin position="13"/>
        <end position="27"/>
    </location>
</feature>
<feature type="compositionally biased region" description="Basic and acidic residues" evidence="1">
    <location>
        <begin position="290"/>
        <end position="300"/>
    </location>
</feature>
<feature type="compositionally biased region" description="Gly residues" evidence="1">
    <location>
        <begin position="268"/>
        <end position="278"/>
    </location>
</feature>
<dbReference type="InterPro" id="IPR032742">
    <property type="entry name" value="Iec3_N"/>
</dbReference>
<dbReference type="STRING" id="708187.A0A1Q8RMS1"/>
<dbReference type="EMBL" id="MPGH01000162">
    <property type="protein sequence ID" value="OLN85617.1"/>
    <property type="molecule type" value="Genomic_DNA"/>
</dbReference>
<name>A0A1Q8RMS1_9PEZI</name>
<feature type="region of interest" description="Disordered" evidence="1">
    <location>
        <begin position="239"/>
        <end position="395"/>
    </location>
</feature>
<dbReference type="InterPro" id="IPR055449">
    <property type="entry name" value="Iec3-like_M"/>
</dbReference>
<feature type="domain" description="INO80 complex subunit 3 N-terminal" evidence="2">
    <location>
        <begin position="33"/>
        <end position="100"/>
    </location>
</feature>
<dbReference type="Pfam" id="PF14612">
    <property type="entry name" value="Ino80_Iec3"/>
    <property type="match status" value="1"/>
</dbReference>
<organism evidence="4 5">
    <name type="scientific">Colletotrichum chlorophyti</name>
    <dbReference type="NCBI Taxonomy" id="708187"/>
    <lineage>
        <taxon>Eukaryota</taxon>
        <taxon>Fungi</taxon>
        <taxon>Dikarya</taxon>
        <taxon>Ascomycota</taxon>
        <taxon>Pezizomycotina</taxon>
        <taxon>Sordariomycetes</taxon>
        <taxon>Hypocreomycetidae</taxon>
        <taxon>Glomerellales</taxon>
        <taxon>Glomerellaceae</taxon>
        <taxon>Colletotrichum</taxon>
    </lineage>
</organism>
<proteinExistence type="predicted"/>